<accession>A0ABT6TN28</accession>
<comment type="caution">
    <text evidence="2">The sequence shown here is derived from an EMBL/GenBank/DDBJ whole genome shotgun (WGS) entry which is preliminary data.</text>
</comment>
<keyword evidence="1" id="KW-0732">Signal</keyword>
<evidence type="ECO:0000313" key="3">
    <source>
        <dbReference type="Proteomes" id="UP001161691"/>
    </source>
</evidence>
<evidence type="ECO:0000313" key="2">
    <source>
        <dbReference type="EMBL" id="MDI4647319.1"/>
    </source>
</evidence>
<reference evidence="2" key="1">
    <citation type="submission" date="2023-04" db="EMBL/GenBank/DDBJ databases">
        <title>Comparative genomic analysis of Cohnella hashimotonis sp. nov., isolated from the International Space Station.</title>
        <authorList>
            <person name="Venkateswaran K."/>
            <person name="Simpson A."/>
        </authorList>
    </citation>
    <scope>NUCLEOTIDE SEQUENCE</scope>
    <source>
        <strain evidence="2">F6_2S_P_1</strain>
    </source>
</reference>
<feature type="signal peptide" evidence="1">
    <location>
        <begin position="1"/>
        <end position="20"/>
    </location>
</feature>
<gene>
    <name evidence="2" type="ORF">KB449_20250</name>
</gene>
<evidence type="ECO:0000256" key="1">
    <source>
        <dbReference type="SAM" id="SignalP"/>
    </source>
</evidence>
<feature type="chain" id="PRO_5046626844" description="Secreted protein" evidence="1">
    <location>
        <begin position="21"/>
        <end position="132"/>
    </location>
</feature>
<dbReference type="EMBL" id="JAGRPV010000001">
    <property type="protein sequence ID" value="MDI4647319.1"/>
    <property type="molecule type" value="Genomic_DNA"/>
</dbReference>
<dbReference type="RefSeq" id="WP_282910091.1">
    <property type="nucleotide sequence ID" value="NZ_JAGRPV010000001.1"/>
</dbReference>
<sequence length="132" mass="13126">MKSIISFCFLFLLVAATASAAGHVGGTSGGGTQGVTDAWGDLSLSQGGFFDNDRASGSTGSNGAGDLGVGVFLHYATSGSGDNVVDSYNFATGHSVSTSVSGPNDTGTYVNGGHTYSSTQYGSWSGGTNLTF</sequence>
<evidence type="ECO:0008006" key="4">
    <source>
        <dbReference type="Google" id="ProtNLM"/>
    </source>
</evidence>
<organism evidence="2 3">
    <name type="scientific">Cohnella hashimotonis</name>
    <dbReference type="NCBI Taxonomy" id="2826895"/>
    <lineage>
        <taxon>Bacteria</taxon>
        <taxon>Bacillati</taxon>
        <taxon>Bacillota</taxon>
        <taxon>Bacilli</taxon>
        <taxon>Bacillales</taxon>
        <taxon>Paenibacillaceae</taxon>
        <taxon>Cohnella</taxon>
    </lineage>
</organism>
<proteinExistence type="predicted"/>
<name>A0ABT6TN28_9BACL</name>
<keyword evidence="3" id="KW-1185">Reference proteome</keyword>
<protein>
    <recommendedName>
        <fullName evidence="4">Secreted protein</fullName>
    </recommendedName>
</protein>
<dbReference type="Proteomes" id="UP001161691">
    <property type="component" value="Unassembled WGS sequence"/>
</dbReference>